<comment type="caution">
    <text evidence="2">The sequence shown here is derived from an EMBL/GenBank/DDBJ whole genome shotgun (WGS) entry which is preliminary data.</text>
</comment>
<feature type="compositionally biased region" description="Acidic residues" evidence="1">
    <location>
        <begin position="469"/>
        <end position="480"/>
    </location>
</feature>
<feature type="region of interest" description="Disordered" evidence="1">
    <location>
        <begin position="427"/>
        <end position="591"/>
    </location>
</feature>
<keyword evidence="3" id="KW-1185">Reference proteome</keyword>
<name>A0A9K3CTI4_9EUKA</name>
<feature type="region of interest" description="Disordered" evidence="1">
    <location>
        <begin position="70"/>
        <end position="319"/>
    </location>
</feature>
<feature type="compositionally biased region" description="Polar residues" evidence="1">
    <location>
        <begin position="763"/>
        <end position="772"/>
    </location>
</feature>
<organism evidence="2 3">
    <name type="scientific">Kipferlia bialata</name>
    <dbReference type="NCBI Taxonomy" id="797122"/>
    <lineage>
        <taxon>Eukaryota</taxon>
        <taxon>Metamonada</taxon>
        <taxon>Carpediemonas-like organisms</taxon>
        <taxon>Kipferlia</taxon>
    </lineage>
</organism>
<feature type="compositionally biased region" description="Basic and acidic residues" evidence="1">
    <location>
        <begin position="571"/>
        <end position="591"/>
    </location>
</feature>
<dbReference type="Proteomes" id="UP000265618">
    <property type="component" value="Unassembled WGS sequence"/>
</dbReference>
<feature type="compositionally biased region" description="Low complexity" evidence="1">
    <location>
        <begin position="834"/>
        <end position="861"/>
    </location>
</feature>
<evidence type="ECO:0000313" key="3">
    <source>
        <dbReference type="Proteomes" id="UP000265618"/>
    </source>
</evidence>
<feature type="compositionally biased region" description="Basic and acidic residues" evidence="1">
    <location>
        <begin position="451"/>
        <end position="468"/>
    </location>
</feature>
<feature type="compositionally biased region" description="Basic and acidic residues" evidence="1">
    <location>
        <begin position="481"/>
        <end position="494"/>
    </location>
</feature>
<evidence type="ECO:0000313" key="2">
    <source>
        <dbReference type="EMBL" id="GIQ83013.1"/>
    </source>
</evidence>
<feature type="compositionally biased region" description="Basic and acidic residues" evidence="1">
    <location>
        <begin position="809"/>
        <end position="821"/>
    </location>
</feature>
<feature type="region of interest" description="Disordered" evidence="1">
    <location>
        <begin position="629"/>
        <end position="905"/>
    </location>
</feature>
<feature type="compositionally biased region" description="Basic and acidic residues" evidence="1">
    <location>
        <begin position="554"/>
        <end position="563"/>
    </location>
</feature>
<gene>
    <name evidence="2" type="ORF">KIPB_004256</name>
</gene>
<dbReference type="EMBL" id="BDIP01000894">
    <property type="protein sequence ID" value="GIQ83013.1"/>
    <property type="molecule type" value="Genomic_DNA"/>
</dbReference>
<proteinExistence type="predicted"/>
<evidence type="ECO:0000256" key="1">
    <source>
        <dbReference type="SAM" id="MobiDB-lite"/>
    </source>
</evidence>
<feature type="compositionally biased region" description="Basic and acidic residues" evidence="1">
    <location>
        <begin position="389"/>
        <end position="410"/>
    </location>
</feature>
<feature type="compositionally biased region" description="Basic and acidic residues" evidence="1">
    <location>
        <begin position="672"/>
        <end position="691"/>
    </location>
</feature>
<reference evidence="2 3" key="1">
    <citation type="journal article" date="2018" name="PLoS ONE">
        <title>The draft genome of Kipferlia bialata reveals reductive genome evolution in fornicate parasites.</title>
        <authorList>
            <person name="Tanifuji G."/>
            <person name="Takabayashi S."/>
            <person name="Kume K."/>
            <person name="Takagi M."/>
            <person name="Nakayama T."/>
            <person name="Kamikawa R."/>
            <person name="Inagaki Y."/>
            <person name="Hashimoto T."/>
        </authorList>
    </citation>
    <scope>NUCLEOTIDE SEQUENCE [LARGE SCALE GENOMIC DNA]</scope>
    <source>
        <strain evidence="2">NY0173</strain>
    </source>
</reference>
<feature type="compositionally biased region" description="Low complexity" evidence="1">
    <location>
        <begin position="518"/>
        <end position="534"/>
    </location>
</feature>
<feature type="compositionally biased region" description="Low complexity" evidence="1">
    <location>
        <begin position="191"/>
        <end position="203"/>
    </location>
</feature>
<feature type="compositionally biased region" description="Low complexity" evidence="1">
    <location>
        <begin position="123"/>
        <end position="143"/>
    </location>
</feature>
<feature type="region of interest" description="Disordered" evidence="1">
    <location>
        <begin position="389"/>
        <end position="414"/>
    </location>
</feature>
<protein>
    <submittedName>
        <fullName evidence="2">Uncharacterized protein</fullName>
    </submittedName>
</protein>
<feature type="compositionally biased region" description="Polar residues" evidence="1">
    <location>
        <begin position="71"/>
        <end position="82"/>
    </location>
</feature>
<dbReference type="AlphaFoldDB" id="A0A9K3CTI4"/>
<accession>A0A9K3CTI4</accession>
<feature type="compositionally biased region" description="Basic and acidic residues" evidence="1">
    <location>
        <begin position="86"/>
        <end position="111"/>
    </location>
</feature>
<feature type="compositionally biased region" description="Basic and acidic residues" evidence="1">
    <location>
        <begin position="740"/>
        <end position="750"/>
    </location>
</feature>
<feature type="compositionally biased region" description="Basic and acidic residues" evidence="1">
    <location>
        <begin position="631"/>
        <end position="656"/>
    </location>
</feature>
<feature type="compositionally biased region" description="Basic and acidic residues" evidence="1">
    <location>
        <begin position="284"/>
        <end position="309"/>
    </location>
</feature>
<feature type="compositionally biased region" description="Low complexity" evidence="1">
    <location>
        <begin position="874"/>
        <end position="892"/>
    </location>
</feature>
<sequence length="972" mass="106503">MSGSVGPRVDTARLSMLQTMREETASVSGRGVSMSTVSNLTAQSPSYVLSVPHMMLNGKGMKPLDRASLAHTYTGSPSSTTVPKGHQRDRDPRDRDPRDRDPRDRDVRDRASPSSAGPSSHRPVTVSPISSPSTSASRPSTMTNGYGRPSARTRSAVHRPSLSLSVAEDKAQRVPYKPSHAQYKSPMARGSSASHSPSVAYSPTAPSAQGVSRRVPRPTTAKSPSHFKAAPDMWGSGDMKGRERERERDMKGRERETERDMSVADMQSGEGEREREDEYYETVVEDRGSDSESEGDARERERGRGRMHTEGSLADVSQLSPHYLRKMHGQPSGITVSPSSASLVSRMGVNPASPVGGFNRPPCQMAVEGVVRDANDRAMRRNMSLRDMRVEEAPRDKSRAHTSRQEERSRGIQMMRTASKVFTAKDSFSSATVGVSPVTLRPHPLSAQGTRDGDREGGGEREREREDSWEGLEDSIGSDDVDGREREREREQSVDQRAQAMSHLMTVIADTEPSRSNPASPRGRLSLSRLSSSPFRETGTPSPRPSRPSTHSAHFREGEREQSRPTSTCAYHRERERDHPGSGRESRLLTERKAAAAKVVAERQALSTQRERFLELRVQEPIKPLSLSIGLDRHSEEEERVAEAQRTARHEADIDRLAQTQSLQSLQSDNNTAKHEGAVSREREERERERPVGTVSRLTPRTVVVTAQEVPEGTRDRSLNALMSPTLPHPKGRPSTAMYNRERERQRKQDGAFYRAAFPEPSSPFSYTQSAEGASPGVAGLRGEAPVPTGDTSMHDKDKAERGGQGAKTDSRRDKGDKCDRSGSAWDNVLRRPSTSQGSILSSVLSSTRTSSASRPTPSESQDSKPLRSDVGVSHASHTSYASHTSHGSHASPRLSTQGETPIHDIGHEATGVLGVLGGAPTPAEGDALSAGLSLRQSREGVPDSWHWLKGRRERLSAKYGVHSSLTMTFKD</sequence>
<feature type="compositionally biased region" description="Basic and acidic residues" evidence="1">
    <location>
        <begin position="239"/>
        <end position="262"/>
    </location>
</feature>
<feature type="compositionally biased region" description="Low complexity" evidence="1">
    <location>
        <begin position="657"/>
        <end position="668"/>
    </location>
</feature>
<feature type="compositionally biased region" description="Basic and acidic residues" evidence="1">
    <location>
        <begin position="793"/>
        <end position="802"/>
    </location>
</feature>